<dbReference type="AlphaFoldDB" id="A0A9D1XN53"/>
<accession>A0A9D1XN53</accession>
<dbReference type="Proteomes" id="UP000886724">
    <property type="component" value="Unassembled WGS sequence"/>
</dbReference>
<evidence type="ECO:0000313" key="2">
    <source>
        <dbReference type="EMBL" id="HIX82583.1"/>
    </source>
</evidence>
<protein>
    <recommendedName>
        <fullName evidence="4">Lipoprotein</fullName>
    </recommendedName>
</protein>
<evidence type="ECO:0008006" key="4">
    <source>
        <dbReference type="Google" id="ProtNLM"/>
    </source>
</evidence>
<comment type="caution">
    <text evidence="2">The sequence shown here is derived from an EMBL/GenBank/DDBJ whole genome shotgun (WGS) entry which is preliminary data.</text>
</comment>
<reference evidence="2" key="2">
    <citation type="submission" date="2021-04" db="EMBL/GenBank/DDBJ databases">
        <authorList>
            <person name="Gilroy R."/>
        </authorList>
    </citation>
    <scope>NUCLEOTIDE SEQUENCE</scope>
    <source>
        <strain evidence="2">ChiGjej1B1-14440</strain>
    </source>
</reference>
<organism evidence="2 3">
    <name type="scientific">Candidatus Erysipelatoclostridium merdavium</name>
    <dbReference type="NCBI Taxonomy" id="2838566"/>
    <lineage>
        <taxon>Bacteria</taxon>
        <taxon>Bacillati</taxon>
        <taxon>Bacillota</taxon>
        <taxon>Erysipelotrichia</taxon>
        <taxon>Erysipelotrichales</taxon>
        <taxon>Erysipelotrichales incertae sedis</taxon>
    </lineage>
</organism>
<dbReference type="PROSITE" id="PS51257">
    <property type="entry name" value="PROKAR_LIPOPROTEIN"/>
    <property type="match status" value="1"/>
</dbReference>
<feature type="chain" id="PRO_5039239959" description="Lipoprotein" evidence="1">
    <location>
        <begin position="23"/>
        <end position="178"/>
    </location>
</feature>
<proteinExistence type="predicted"/>
<keyword evidence="1" id="KW-0732">Signal</keyword>
<sequence>MKKSILFLIMVSLMCLTSACGARDKEVNLTKTGELYTTEDGVSFYYPKDYEISVVSDLNDLNGVNTVEFTKDNNMLYFTVVNDNTDNLVEDKDELYTGMLEQSKASDVEVLKPVLDSGLDVYEYIYEYSETGVKSKEIVYFLEDKTYIYGYRTVKDEFADNEEEMTVYLESFSMAVGK</sequence>
<name>A0A9D1XN53_9FIRM</name>
<feature type="signal peptide" evidence="1">
    <location>
        <begin position="1"/>
        <end position="22"/>
    </location>
</feature>
<evidence type="ECO:0000313" key="3">
    <source>
        <dbReference type="Proteomes" id="UP000886724"/>
    </source>
</evidence>
<evidence type="ECO:0000256" key="1">
    <source>
        <dbReference type="SAM" id="SignalP"/>
    </source>
</evidence>
<dbReference type="EMBL" id="DXET01000255">
    <property type="protein sequence ID" value="HIX82583.1"/>
    <property type="molecule type" value="Genomic_DNA"/>
</dbReference>
<reference evidence="2" key="1">
    <citation type="journal article" date="2021" name="PeerJ">
        <title>Extensive microbial diversity within the chicken gut microbiome revealed by metagenomics and culture.</title>
        <authorList>
            <person name="Gilroy R."/>
            <person name="Ravi A."/>
            <person name="Getino M."/>
            <person name="Pursley I."/>
            <person name="Horton D.L."/>
            <person name="Alikhan N.F."/>
            <person name="Baker D."/>
            <person name="Gharbi K."/>
            <person name="Hall N."/>
            <person name="Watson M."/>
            <person name="Adriaenssens E.M."/>
            <person name="Foster-Nyarko E."/>
            <person name="Jarju S."/>
            <person name="Secka A."/>
            <person name="Antonio M."/>
            <person name="Oren A."/>
            <person name="Chaudhuri R.R."/>
            <person name="La Ragione R."/>
            <person name="Hildebrand F."/>
            <person name="Pallen M.J."/>
        </authorList>
    </citation>
    <scope>NUCLEOTIDE SEQUENCE</scope>
    <source>
        <strain evidence="2">ChiGjej1B1-14440</strain>
    </source>
</reference>
<gene>
    <name evidence="2" type="ORF">H9980_11540</name>
</gene>